<feature type="domain" description="Sulfatase N-terminal" evidence="5">
    <location>
        <begin position="45"/>
        <end position="358"/>
    </location>
</feature>
<dbReference type="CDD" id="cd16027">
    <property type="entry name" value="SGSH"/>
    <property type="match status" value="1"/>
</dbReference>
<dbReference type="InterPro" id="IPR050738">
    <property type="entry name" value="Sulfatase"/>
</dbReference>
<dbReference type="InterPro" id="IPR000917">
    <property type="entry name" value="Sulfatase_N"/>
</dbReference>
<comment type="caution">
    <text evidence="6">The sequence shown here is derived from an EMBL/GenBank/DDBJ whole genome shotgun (WGS) entry which is preliminary data.</text>
</comment>
<organism evidence="6 7">
    <name type="scientific">Spirosoma arboris</name>
    <dbReference type="NCBI Taxonomy" id="2682092"/>
    <lineage>
        <taxon>Bacteria</taxon>
        <taxon>Pseudomonadati</taxon>
        <taxon>Bacteroidota</taxon>
        <taxon>Cytophagia</taxon>
        <taxon>Cytophagales</taxon>
        <taxon>Cytophagaceae</taxon>
        <taxon>Spirosoma</taxon>
    </lineage>
</organism>
<dbReference type="PANTHER" id="PTHR42693">
    <property type="entry name" value="ARYLSULFATASE FAMILY MEMBER"/>
    <property type="match status" value="1"/>
</dbReference>
<keyword evidence="7" id="KW-1185">Reference proteome</keyword>
<dbReference type="GO" id="GO:0046872">
    <property type="term" value="F:metal ion binding"/>
    <property type="evidence" value="ECO:0007669"/>
    <property type="project" value="UniProtKB-KW"/>
</dbReference>
<keyword evidence="3 6" id="KW-0378">Hydrolase</keyword>
<gene>
    <name evidence="6" type="ORF">GO755_17665</name>
</gene>
<dbReference type="InterPro" id="IPR024607">
    <property type="entry name" value="Sulfatase_CS"/>
</dbReference>
<evidence type="ECO:0000256" key="3">
    <source>
        <dbReference type="ARBA" id="ARBA00022801"/>
    </source>
</evidence>
<reference evidence="6 7" key="1">
    <citation type="submission" date="2019-12" db="EMBL/GenBank/DDBJ databases">
        <title>Spirosoma sp. HMF4905 genome sequencing and assembly.</title>
        <authorList>
            <person name="Kang H."/>
            <person name="Cha I."/>
            <person name="Kim H."/>
            <person name="Joh K."/>
        </authorList>
    </citation>
    <scope>NUCLEOTIDE SEQUENCE [LARGE SCALE GENOMIC DNA]</scope>
    <source>
        <strain evidence="6 7">HMF4905</strain>
    </source>
</reference>
<evidence type="ECO:0000256" key="2">
    <source>
        <dbReference type="ARBA" id="ARBA00022723"/>
    </source>
</evidence>
<keyword evidence="2" id="KW-0479">Metal-binding</keyword>
<name>A0A7K1SDM4_9BACT</name>
<protein>
    <submittedName>
        <fullName evidence="6">Sulfatase-like hydrolase/transferase</fullName>
    </submittedName>
</protein>
<keyword evidence="6" id="KW-0808">Transferase</keyword>
<accession>A0A7K1SDM4</accession>
<dbReference type="PROSITE" id="PS00523">
    <property type="entry name" value="SULFATASE_1"/>
    <property type="match status" value="1"/>
</dbReference>
<evidence type="ECO:0000313" key="6">
    <source>
        <dbReference type="EMBL" id="MVM31881.1"/>
    </source>
</evidence>
<evidence type="ECO:0000313" key="7">
    <source>
        <dbReference type="Proteomes" id="UP000436006"/>
    </source>
</evidence>
<dbReference type="EMBL" id="WPIN01000006">
    <property type="protein sequence ID" value="MVM31881.1"/>
    <property type="molecule type" value="Genomic_DNA"/>
</dbReference>
<dbReference type="Proteomes" id="UP000436006">
    <property type="component" value="Unassembled WGS sequence"/>
</dbReference>
<evidence type="ECO:0000259" key="5">
    <source>
        <dbReference type="Pfam" id="PF00884"/>
    </source>
</evidence>
<sequence length="507" mass="57728">MNYTLSGLSTSFLIGFYALFQPEATEISTRQQPDLPVQQLLDKRPNIVLIVSDDHGREAVGCYGDKNTPSPTVRTPHIDQLASDGTRFSNAFCTTASCSPSRSVLLTGLHNHANGMYGLEHQVHHFSSFDTVRSLPVLLEQAGYRTARIGKLHVAPEQVYHFQKVLGAGGVNDPASIGRSPVEMARKCYSFLEEKSDKPFFLYFATDDPHRSNSVAPDGTPIFDGSKPNLFGNKPGGYPQVGDHFYQPREVRVPPYMSDTKASRAELAQYYEAISRLDQGIGRLVEYLKETDQYDNTLIIYLSDNGAPFPGSKTNLYEPGMRLPLLVKLPKPNKPGFVQDALVSWVDITPTLLEFAGIETSKVRKQGRSFKAIIEQEGVTGWDEVYASHSLHEVTMYYPMRVVRERRYKLIFNIAHALPYPMALDLYNSFTWQDILRTKQKVYGKRTVEAYLHRPRFELYDLETDPDEVHNLASNPRYRETLTRMQTKLKRFQKQTHDPWVSKWEFE</sequence>
<dbReference type="PANTHER" id="PTHR42693:SF53">
    <property type="entry name" value="ENDO-4-O-SULFATASE"/>
    <property type="match status" value="1"/>
</dbReference>
<dbReference type="Gene3D" id="3.40.720.10">
    <property type="entry name" value="Alkaline Phosphatase, subunit A"/>
    <property type="match status" value="1"/>
</dbReference>
<dbReference type="GO" id="GO:0016740">
    <property type="term" value="F:transferase activity"/>
    <property type="evidence" value="ECO:0007669"/>
    <property type="project" value="UniProtKB-KW"/>
</dbReference>
<dbReference type="SUPFAM" id="SSF53649">
    <property type="entry name" value="Alkaline phosphatase-like"/>
    <property type="match status" value="1"/>
</dbReference>
<dbReference type="Pfam" id="PF00884">
    <property type="entry name" value="Sulfatase"/>
    <property type="match status" value="1"/>
</dbReference>
<keyword evidence="4" id="KW-0106">Calcium</keyword>
<evidence type="ECO:0000256" key="1">
    <source>
        <dbReference type="ARBA" id="ARBA00008779"/>
    </source>
</evidence>
<comment type="similarity">
    <text evidence="1">Belongs to the sulfatase family.</text>
</comment>
<dbReference type="InterPro" id="IPR017850">
    <property type="entry name" value="Alkaline_phosphatase_core_sf"/>
</dbReference>
<dbReference type="AlphaFoldDB" id="A0A7K1SDM4"/>
<evidence type="ECO:0000256" key="4">
    <source>
        <dbReference type="ARBA" id="ARBA00022837"/>
    </source>
</evidence>
<proteinExistence type="inferred from homology"/>
<dbReference type="GO" id="GO:0004065">
    <property type="term" value="F:arylsulfatase activity"/>
    <property type="evidence" value="ECO:0007669"/>
    <property type="project" value="TreeGrafter"/>
</dbReference>
<dbReference type="RefSeq" id="WP_157586517.1">
    <property type="nucleotide sequence ID" value="NZ_WPIN01000006.1"/>
</dbReference>